<sequence>MFTANTSSASTNDYEEENTLEMDNQTMLFERNKDNTSLLLSEWQQSKLKELEDRGVQCILNMSLWLTNEKDLKDGTYCNATWDNVYCWPPTPGGETVIRPCSEILRETDNTVAHHINGNAIRVCLDNGTWLWGNWTNYNECADSYEEYVRAAADEQQLVKAVQYILLIGSIVSLACLSIALFIFYYFKCLRCDRVTVHVHLMIALFLRSSLLIVITEPFIFNRTKHYRNGDWICKVVLSLNLYSTVASINWMFIQGVYLHGKLTTNVFDKGTPFRVYYAVGWVLPLALIGIYAITMEIYHPVQCWKDYSERSEIWILLGPMIVALLANLLFLINIMRILLTKVQRAIAFSDIEQFRRAVKATFILFPLLGINNLLFLYNPGGEFNKYFVIFNTLFGSTQGISVSILYCFVCKDVRDAIRRSYQRFLIRRSANSMRPCRSHVVHVGNEGMLPLSVATGSFPTQISFCKEPEERHESSVEMNALDEKL</sequence>
<dbReference type="EMBL" id="CAXLJM020000133">
    <property type="protein sequence ID" value="CAL8139941.1"/>
    <property type="molecule type" value="Genomic_DNA"/>
</dbReference>
<feature type="transmembrane region" description="Helical" evidence="10">
    <location>
        <begin position="232"/>
        <end position="254"/>
    </location>
</feature>
<comment type="similarity">
    <text evidence="2">Belongs to the G-protein coupled receptor 2 family.</text>
</comment>
<feature type="transmembrane region" description="Helical" evidence="10">
    <location>
        <begin position="275"/>
        <end position="294"/>
    </location>
</feature>
<evidence type="ECO:0000256" key="5">
    <source>
        <dbReference type="ARBA" id="ARBA00022989"/>
    </source>
</evidence>
<dbReference type="Pfam" id="PF02793">
    <property type="entry name" value="HRM"/>
    <property type="match status" value="1"/>
</dbReference>
<evidence type="ECO:0000256" key="3">
    <source>
        <dbReference type="ARBA" id="ARBA00022475"/>
    </source>
</evidence>
<evidence type="ECO:0000259" key="11">
    <source>
        <dbReference type="PROSITE" id="PS50227"/>
    </source>
</evidence>
<feature type="transmembrane region" description="Helical" evidence="10">
    <location>
        <begin position="387"/>
        <end position="410"/>
    </location>
</feature>
<keyword evidence="5 10" id="KW-1133">Transmembrane helix</keyword>
<feature type="domain" description="G-protein coupled receptors family 2 profile 2" evidence="12">
    <location>
        <begin position="162"/>
        <end position="411"/>
    </location>
</feature>
<dbReference type="PROSITE" id="PS50261">
    <property type="entry name" value="G_PROTEIN_RECEP_F2_4"/>
    <property type="match status" value="1"/>
</dbReference>
<feature type="domain" description="G-protein coupled receptors family 2 profile 1" evidence="11">
    <location>
        <begin position="57"/>
        <end position="145"/>
    </location>
</feature>
<dbReference type="Gene3D" id="1.20.1070.10">
    <property type="entry name" value="Rhodopsin 7-helix transmembrane proteins"/>
    <property type="match status" value="1"/>
</dbReference>
<dbReference type="PANTHER" id="PTHR45620">
    <property type="entry name" value="PDF RECEPTOR-LIKE PROTEIN-RELATED"/>
    <property type="match status" value="1"/>
</dbReference>
<dbReference type="Gene3D" id="4.10.1240.10">
    <property type="entry name" value="GPCR, family 2, extracellular hormone receptor domain"/>
    <property type="match status" value="1"/>
</dbReference>
<protein>
    <submittedName>
        <fullName evidence="13">Uncharacterized protein</fullName>
    </submittedName>
</protein>
<proteinExistence type="inferred from homology"/>
<keyword evidence="9" id="KW-0807">Transducer</keyword>
<keyword evidence="6" id="KW-0297">G-protein coupled receptor</keyword>
<evidence type="ECO:0000256" key="6">
    <source>
        <dbReference type="ARBA" id="ARBA00023040"/>
    </source>
</evidence>
<evidence type="ECO:0000256" key="8">
    <source>
        <dbReference type="ARBA" id="ARBA00023170"/>
    </source>
</evidence>
<dbReference type="Pfam" id="PF00002">
    <property type="entry name" value="7tm_2"/>
    <property type="match status" value="1"/>
</dbReference>
<dbReference type="InterPro" id="IPR050332">
    <property type="entry name" value="GPCR_2"/>
</dbReference>
<evidence type="ECO:0000256" key="4">
    <source>
        <dbReference type="ARBA" id="ARBA00022692"/>
    </source>
</evidence>
<comment type="subcellular location">
    <subcellularLocation>
        <location evidence="1">Cell membrane</location>
        <topology evidence="1">Multi-pass membrane protein</topology>
    </subcellularLocation>
</comment>
<dbReference type="InterPro" id="IPR017981">
    <property type="entry name" value="GPCR_2-like_7TM"/>
</dbReference>
<dbReference type="InterPro" id="IPR036445">
    <property type="entry name" value="GPCR_2_extracell_dom_sf"/>
</dbReference>
<keyword evidence="14" id="KW-1185">Reference proteome</keyword>
<keyword evidence="8" id="KW-0675">Receptor</keyword>
<evidence type="ECO:0000313" key="14">
    <source>
        <dbReference type="Proteomes" id="UP001642540"/>
    </source>
</evidence>
<evidence type="ECO:0000256" key="10">
    <source>
        <dbReference type="SAM" id="Phobius"/>
    </source>
</evidence>
<dbReference type="Proteomes" id="UP001642540">
    <property type="component" value="Unassembled WGS sequence"/>
</dbReference>
<evidence type="ECO:0000313" key="13">
    <source>
        <dbReference type="EMBL" id="CAL8139941.1"/>
    </source>
</evidence>
<dbReference type="InterPro" id="IPR000832">
    <property type="entry name" value="GPCR_2_secretin-like"/>
</dbReference>
<keyword evidence="4 10" id="KW-0812">Transmembrane</keyword>
<dbReference type="PROSITE" id="PS50227">
    <property type="entry name" value="G_PROTEIN_RECEP_F2_3"/>
    <property type="match status" value="1"/>
</dbReference>
<organism evidence="13 14">
    <name type="scientific">Orchesella dallaii</name>
    <dbReference type="NCBI Taxonomy" id="48710"/>
    <lineage>
        <taxon>Eukaryota</taxon>
        <taxon>Metazoa</taxon>
        <taxon>Ecdysozoa</taxon>
        <taxon>Arthropoda</taxon>
        <taxon>Hexapoda</taxon>
        <taxon>Collembola</taxon>
        <taxon>Entomobryomorpha</taxon>
        <taxon>Entomobryoidea</taxon>
        <taxon>Orchesellidae</taxon>
        <taxon>Orchesellinae</taxon>
        <taxon>Orchesella</taxon>
    </lineage>
</organism>
<dbReference type="InterPro" id="IPR001879">
    <property type="entry name" value="GPCR_2_extracellular_dom"/>
</dbReference>
<dbReference type="SUPFAM" id="SSF81321">
    <property type="entry name" value="Family A G protein-coupled receptor-like"/>
    <property type="match status" value="1"/>
</dbReference>
<feature type="transmembrane region" description="Helical" evidence="10">
    <location>
        <begin position="199"/>
        <end position="220"/>
    </location>
</feature>
<evidence type="ECO:0000256" key="1">
    <source>
        <dbReference type="ARBA" id="ARBA00004651"/>
    </source>
</evidence>
<evidence type="ECO:0000256" key="2">
    <source>
        <dbReference type="ARBA" id="ARBA00005314"/>
    </source>
</evidence>
<evidence type="ECO:0000256" key="9">
    <source>
        <dbReference type="ARBA" id="ARBA00023224"/>
    </source>
</evidence>
<dbReference type="SUPFAM" id="SSF111418">
    <property type="entry name" value="Hormone receptor domain"/>
    <property type="match status" value="1"/>
</dbReference>
<keyword evidence="7 10" id="KW-0472">Membrane</keyword>
<feature type="transmembrane region" description="Helical" evidence="10">
    <location>
        <begin position="361"/>
        <end position="381"/>
    </location>
</feature>
<dbReference type="PRINTS" id="PR00249">
    <property type="entry name" value="GPCRSECRETIN"/>
</dbReference>
<name>A0ABP1S086_9HEXA</name>
<evidence type="ECO:0000259" key="12">
    <source>
        <dbReference type="PROSITE" id="PS50261"/>
    </source>
</evidence>
<gene>
    <name evidence="13" type="ORF">ODALV1_LOCUS28064</name>
</gene>
<dbReference type="PANTHER" id="PTHR45620:SF15">
    <property type="entry name" value="DIURETIC HORMONE 44 RECEPTOR 1-RELATED"/>
    <property type="match status" value="1"/>
</dbReference>
<evidence type="ECO:0000256" key="7">
    <source>
        <dbReference type="ARBA" id="ARBA00023136"/>
    </source>
</evidence>
<dbReference type="SMART" id="SM00008">
    <property type="entry name" value="HormR"/>
    <property type="match status" value="1"/>
</dbReference>
<comment type="caution">
    <text evidence="13">The sequence shown here is derived from an EMBL/GenBank/DDBJ whole genome shotgun (WGS) entry which is preliminary data.</text>
</comment>
<feature type="transmembrane region" description="Helical" evidence="10">
    <location>
        <begin position="314"/>
        <end position="340"/>
    </location>
</feature>
<feature type="transmembrane region" description="Helical" evidence="10">
    <location>
        <begin position="164"/>
        <end position="187"/>
    </location>
</feature>
<dbReference type="CDD" id="cd15041">
    <property type="entry name" value="7tmB1_hormone_R"/>
    <property type="match status" value="1"/>
</dbReference>
<keyword evidence="3" id="KW-1003">Cell membrane</keyword>
<reference evidence="13 14" key="1">
    <citation type="submission" date="2024-08" db="EMBL/GenBank/DDBJ databases">
        <authorList>
            <person name="Cucini C."/>
            <person name="Frati F."/>
        </authorList>
    </citation>
    <scope>NUCLEOTIDE SEQUENCE [LARGE SCALE GENOMIC DNA]</scope>
</reference>
<accession>A0ABP1S086</accession>